<dbReference type="Proteomes" id="UP000460435">
    <property type="component" value="Unassembled WGS sequence"/>
</dbReference>
<name>A0A7K3M6I2_9ACTN</name>
<dbReference type="PIRSF" id="PIRSF015921">
    <property type="entry name" value="FA_sphinglp_des"/>
    <property type="match status" value="1"/>
</dbReference>
<dbReference type="GO" id="GO:0016020">
    <property type="term" value="C:membrane"/>
    <property type="evidence" value="ECO:0007669"/>
    <property type="project" value="TreeGrafter"/>
</dbReference>
<dbReference type="GO" id="GO:0016717">
    <property type="term" value="F:oxidoreductase activity, acting on paired donors, with oxidation of a pair of donors resulting in the reduction of molecular oxygen to two molecules of water"/>
    <property type="evidence" value="ECO:0007669"/>
    <property type="project" value="TreeGrafter"/>
</dbReference>
<gene>
    <name evidence="3" type="ORF">F7O44_17350</name>
</gene>
<dbReference type="AlphaFoldDB" id="A0A7K3M6I2"/>
<dbReference type="Pfam" id="PF00487">
    <property type="entry name" value="FA_desaturase"/>
    <property type="match status" value="1"/>
</dbReference>
<dbReference type="InterPro" id="IPR005804">
    <property type="entry name" value="FA_desaturase_dom"/>
</dbReference>
<keyword evidence="1" id="KW-0472">Membrane</keyword>
<dbReference type="PANTHER" id="PTHR19353:SF19">
    <property type="entry name" value="DELTA(5) FATTY ACID DESATURASE C-RELATED"/>
    <property type="match status" value="1"/>
</dbReference>
<feature type="transmembrane region" description="Helical" evidence="1">
    <location>
        <begin position="180"/>
        <end position="202"/>
    </location>
</feature>
<feature type="transmembrane region" description="Helical" evidence="1">
    <location>
        <begin position="214"/>
        <end position="232"/>
    </location>
</feature>
<reference evidence="3 4" key="1">
    <citation type="submission" date="2019-11" db="EMBL/GenBank/DDBJ databases">
        <authorList>
            <person name="Li X.-J."/>
            <person name="Feng X.-M."/>
        </authorList>
    </citation>
    <scope>NUCLEOTIDE SEQUENCE [LARGE SCALE GENOMIC DNA]</scope>
    <source>
        <strain evidence="3 4">XMNu-373</strain>
    </source>
</reference>
<dbReference type="EMBL" id="WLZY01000006">
    <property type="protein sequence ID" value="NDL58840.1"/>
    <property type="molecule type" value="Genomic_DNA"/>
</dbReference>
<feature type="transmembrane region" description="Helical" evidence="1">
    <location>
        <begin position="51"/>
        <end position="71"/>
    </location>
</feature>
<accession>A0A7K3M6I2</accession>
<organism evidence="3 4">
    <name type="scientific">Phytoactinopolyspora mesophila</name>
    <dbReference type="NCBI Taxonomy" id="2650750"/>
    <lineage>
        <taxon>Bacteria</taxon>
        <taxon>Bacillati</taxon>
        <taxon>Actinomycetota</taxon>
        <taxon>Actinomycetes</taxon>
        <taxon>Jiangellales</taxon>
        <taxon>Jiangellaceae</taxon>
        <taxon>Phytoactinopolyspora</taxon>
    </lineage>
</organism>
<evidence type="ECO:0000313" key="3">
    <source>
        <dbReference type="EMBL" id="NDL58840.1"/>
    </source>
</evidence>
<feature type="domain" description="Fatty acid desaturase" evidence="2">
    <location>
        <begin position="77"/>
        <end position="336"/>
    </location>
</feature>
<dbReference type="InterPro" id="IPR012171">
    <property type="entry name" value="Fatty_acid_desaturase"/>
</dbReference>
<keyword evidence="1" id="KW-1133">Transmembrane helix</keyword>
<protein>
    <submittedName>
        <fullName evidence="3">Acyl-CoA desaturase</fullName>
    </submittedName>
</protein>
<keyword evidence="1" id="KW-0812">Transmembrane</keyword>
<dbReference type="RefSeq" id="WP_162451555.1">
    <property type="nucleotide sequence ID" value="NZ_WLZY01000006.1"/>
</dbReference>
<dbReference type="CDD" id="cd03506">
    <property type="entry name" value="Delta6-FADS-like"/>
    <property type="match status" value="1"/>
</dbReference>
<evidence type="ECO:0000256" key="1">
    <source>
        <dbReference type="SAM" id="Phobius"/>
    </source>
</evidence>
<dbReference type="PANTHER" id="PTHR19353">
    <property type="entry name" value="FATTY ACID DESATURASE 2"/>
    <property type="match status" value="1"/>
</dbReference>
<feature type="transmembrane region" description="Helical" evidence="1">
    <location>
        <begin position="238"/>
        <end position="257"/>
    </location>
</feature>
<sequence length="370" mass="41005">MPTTNSAATVQAAPLNTAADQAQGPRGRYVSAYTDLARQVRDSGLLKRRYGYYWSMIITGIAAFAGIWVAFAFVGDSWYQLFLAAGLAVVLAQFGYLGHDSAHRQIFASNRWNEWAARVFSGLFTGLSYGWWQSKHNRHHGNPNKEGADPDIASGALAFTPAIAQERRGLSARLVRKQGYYFFPLLFLEGLSLHAASIQTIMSRKPLKHRACEAAFVLTRLGGYVAVLFIFLPPGKAAAFLGVQMALFGLLLGASFAPNHIGMPIVPSNAKVDFLRRQVLMSRNIRGGWAVDVAMGGLNHQIEHHLFPNMPRPNLRRTKPIVREYCNRHGIAYAETGMFEAFGLVVRYLNRVGLAGKDTFRCPLTLQYRA</sequence>
<feature type="transmembrane region" description="Helical" evidence="1">
    <location>
        <begin position="77"/>
        <end position="94"/>
    </location>
</feature>
<keyword evidence="4" id="KW-1185">Reference proteome</keyword>
<evidence type="ECO:0000313" key="4">
    <source>
        <dbReference type="Proteomes" id="UP000460435"/>
    </source>
</evidence>
<evidence type="ECO:0000259" key="2">
    <source>
        <dbReference type="Pfam" id="PF00487"/>
    </source>
</evidence>
<proteinExistence type="predicted"/>
<comment type="caution">
    <text evidence="3">The sequence shown here is derived from an EMBL/GenBank/DDBJ whole genome shotgun (WGS) entry which is preliminary data.</text>
</comment>
<dbReference type="GO" id="GO:0008610">
    <property type="term" value="P:lipid biosynthetic process"/>
    <property type="evidence" value="ECO:0007669"/>
    <property type="project" value="UniProtKB-ARBA"/>
</dbReference>